<feature type="transmembrane region" description="Helical" evidence="1">
    <location>
        <begin position="34"/>
        <end position="53"/>
    </location>
</feature>
<evidence type="ECO:0000313" key="3">
    <source>
        <dbReference type="Proteomes" id="UP001519328"/>
    </source>
</evidence>
<organism evidence="2 3">
    <name type="scientific">Virgibacillus litoralis</name>
    <dbReference type="NCBI Taxonomy" id="578221"/>
    <lineage>
        <taxon>Bacteria</taxon>
        <taxon>Bacillati</taxon>
        <taxon>Bacillota</taxon>
        <taxon>Bacilli</taxon>
        <taxon>Bacillales</taxon>
        <taxon>Bacillaceae</taxon>
        <taxon>Virgibacillus</taxon>
    </lineage>
</organism>
<sequence>MRFLLPLVWALLISGVISYVLSSMAGNPFNLMNTVILAVIVTIAISILGEGALKSEREQ</sequence>
<reference evidence="2 3" key="1">
    <citation type="submission" date="2021-03" db="EMBL/GenBank/DDBJ databases">
        <title>Genomic Encyclopedia of Type Strains, Phase IV (KMG-IV): sequencing the most valuable type-strain genomes for metagenomic binning, comparative biology and taxonomic classification.</title>
        <authorList>
            <person name="Goeker M."/>
        </authorList>
    </citation>
    <scope>NUCLEOTIDE SEQUENCE [LARGE SCALE GENOMIC DNA]</scope>
    <source>
        <strain evidence="2 3">DSM 21085</strain>
    </source>
</reference>
<proteinExistence type="predicted"/>
<dbReference type="InterPro" id="IPR021324">
    <property type="entry name" value="DUF2929"/>
</dbReference>
<keyword evidence="3" id="KW-1185">Reference proteome</keyword>
<keyword evidence="1" id="KW-0472">Membrane</keyword>
<gene>
    <name evidence="2" type="ORF">J2Z82_000172</name>
</gene>
<dbReference type="RefSeq" id="WP_209478899.1">
    <property type="nucleotide sequence ID" value="NZ_JAGGKK010000001.1"/>
</dbReference>
<keyword evidence="1" id="KW-1133">Transmembrane helix</keyword>
<dbReference type="Pfam" id="PF11151">
    <property type="entry name" value="DUF2929"/>
    <property type="match status" value="1"/>
</dbReference>
<accession>A0ABS4H9B6</accession>
<name>A0ABS4H9B6_9BACI</name>
<comment type="caution">
    <text evidence="2">The sequence shown here is derived from an EMBL/GenBank/DDBJ whole genome shotgun (WGS) entry which is preliminary data.</text>
</comment>
<evidence type="ECO:0000313" key="2">
    <source>
        <dbReference type="EMBL" id="MBP1947249.1"/>
    </source>
</evidence>
<evidence type="ECO:0000256" key="1">
    <source>
        <dbReference type="SAM" id="Phobius"/>
    </source>
</evidence>
<keyword evidence="1" id="KW-0812">Transmembrane</keyword>
<protein>
    <submittedName>
        <fullName evidence="2">Uncharacterized protein (DUF58 family)</fullName>
    </submittedName>
</protein>
<dbReference type="Proteomes" id="UP001519328">
    <property type="component" value="Unassembled WGS sequence"/>
</dbReference>
<dbReference type="EMBL" id="JAGGKK010000001">
    <property type="protein sequence ID" value="MBP1947249.1"/>
    <property type="molecule type" value="Genomic_DNA"/>
</dbReference>